<organism evidence="2 3">
    <name type="scientific">Stegodyphus mimosarum</name>
    <name type="common">African social velvet spider</name>
    <dbReference type="NCBI Taxonomy" id="407821"/>
    <lineage>
        <taxon>Eukaryota</taxon>
        <taxon>Metazoa</taxon>
        <taxon>Ecdysozoa</taxon>
        <taxon>Arthropoda</taxon>
        <taxon>Chelicerata</taxon>
        <taxon>Arachnida</taxon>
        <taxon>Araneae</taxon>
        <taxon>Araneomorphae</taxon>
        <taxon>Entelegynae</taxon>
        <taxon>Eresoidea</taxon>
        <taxon>Eresidae</taxon>
        <taxon>Stegodyphus</taxon>
    </lineage>
</organism>
<reference evidence="2 3" key="1">
    <citation type="submission" date="2013-11" db="EMBL/GenBank/DDBJ databases">
        <title>Genome sequencing of Stegodyphus mimosarum.</title>
        <authorList>
            <person name="Bechsgaard J."/>
        </authorList>
    </citation>
    <scope>NUCLEOTIDE SEQUENCE [LARGE SCALE GENOMIC DNA]</scope>
</reference>
<dbReference type="InterPro" id="IPR002492">
    <property type="entry name" value="Transposase_Tc1-like"/>
</dbReference>
<dbReference type="GO" id="GO:0003677">
    <property type="term" value="F:DNA binding"/>
    <property type="evidence" value="ECO:0007669"/>
    <property type="project" value="InterPro"/>
</dbReference>
<evidence type="ECO:0000313" key="3">
    <source>
        <dbReference type="Proteomes" id="UP000054359"/>
    </source>
</evidence>
<protein>
    <recommendedName>
        <fullName evidence="1">Transposase Tc1-like domain-containing protein</fullName>
    </recommendedName>
</protein>
<name>A0A087UGP5_STEMI</name>
<feature type="domain" description="Transposase Tc1-like" evidence="1">
    <location>
        <begin position="6"/>
        <end position="56"/>
    </location>
</feature>
<accession>A0A087UGP5</accession>
<gene>
    <name evidence="2" type="ORF">X975_13757</name>
</gene>
<evidence type="ECO:0000313" key="2">
    <source>
        <dbReference type="EMBL" id="KFM76534.1"/>
    </source>
</evidence>
<dbReference type="AlphaFoldDB" id="A0A087UGP5"/>
<evidence type="ECO:0000259" key="1">
    <source>
        <dbReference type="Pfam" id="PF01498"/>
    </source>
</evidence>
<proteinExistence type="predicted"/>
<dbReference type="GO" id="GO:0015074">
    <property type="term" value="P:DNA integration"/>
    <property type="evidence" value="ECO:0007669"/>
    <property type="project" value="InterPro"/>
</dbReference>
<feature type="non-terminal residue" evidence="2">
    <location>
        <position position="61"/>
    </location>
</feature>
<dbReference type="Proteomes" id="UP000054359">
    <property type="component" value="Unassembled WGS sequence"/>
</dbReference>
<dbReference type="GO" id="GO:0006313">
    <property type="term" value="P:DNA transposition"/>
    <property type="evidence" value="ECO:0007669"/>
    <property type="project" value="InterPro"/>
</dbReference>
<dbReference type="Pfam" id="PF01498">
    <property type="entry name" value="HTH_Tnp_Tc3_2"/>
    <property type="match status" value="1"/>
</dbReference>
<keyword evidence="3" id="KW-1185">Reference proteome</keyword>
<sequence length="61" mass="6694">MTSDDDRYLTLCACRNRTATPTLIRSSLAATTGRLVSTSTVHRRLHKGGLHVRQPAICVTL</sequence>
<dbReference type="EMBL" id="KK119722">
    <property type="protein sequence ID" value="KFM76534.1"/>
    <property type="molecule type" value="Genomic_DNA"/>
</dbReference>